<reference evidence="2 3" key="1">
    <citation type="submission" date="2019-08" db="EMBL/GenBank/DDBJ databases">
        <authorList>
            <person name="Shi S."/>
        </authorList>
    </citation>
    <scope>NUCLEOTIDE SEQUENCE [LARGE SCALE GENOMIC DNA]</scope>
    <source>
        <strain evidence="2 3">GY10130</strain>
    </source>
</reference>
<sequence length="47" mass="5390">MRYLYGMLIALTLLSCDKTMEVVAPDFDVQAEKLTYKVGEPVKFNFT</sequence>
<evidence type="ECO:0000313" key="2">
    <source>
        <dbReference type="EMBL" id="TXK31138.1"/>
    </source>
</evidence>
<dbReference type="PROSITE" id="PS51257">
    <property type="entry name" value="PROKAR_LIPOPROTEIN"/>
    <property type="match status" value="1"/>
</dbReference>
<dbReference type="Pfam" id="PF16409">
    <property type="entry name" value="DUF5017"/>
    <property type="match status" value="1"/>
</dbReference>
<evidence type="ECO:0000259" key="1">
    <source>
        <dbReference type="Pfam" id="PF16409"/>
    </source>
</evidence>
<dbReference type="EMBL" id="VRTY01000102">
    <property type="protein sequence ID" value="TXK31138.1"/>
    <property type="molecule type" value="Genomic_DNA"/>
</dbReference>
<accession>A0A5C8J476</accession>
<evidence type="ECO:0000313" key="3">
    <source>
        <dbReference type="Proteomes" id="UP000321926"/>
    </source>
</evidence>
<protein>
    <submittedName>
        <fullName evidence="2">DUF5017 domain-containing protein</fullName>
    </submittedName>
</protein>
<name>A0A5C8J476_9BACT</name>
<dbReference type="InterPro" id="IPR032185">
    <property type="entry name" value="DUF5017"/>
</dbReference>
<dbReference type="OrthoDB" id="1082472at2"/>
<comment type="caution">
    <text evidence="2">The sequence shown here is derived from an EMBL/GenBank/DDBJ whole genome shotgun (WGS) entry which is preliminary data.</text>
</comment>
<proteinExistence type="predicted"/>
<dbReference type="Proteomes" id="UP000321926">
    <property type="component" value="Unassembled WGS sequence"/>
</dbReference>
<feature type="domain" description="DUF5017" evidence="1">
    <location>
        <begin position="15"/>
        <end position="47"/>
    </location>
</feature>
<keyword evidence="3" id="KW-1185">Reference proteome</keyword>
<gene>
    <name evidence="2" type="ORF">FVR03_20070</name>
</gene>
<dbReference type="AlphaFoldDB" id="A0A5C8J476"/>
<organism evidence="2 3">
    <name type="scientific">Pontibacter qinzhouensis</name>
    <dbReference type="NCBI Taxonomy" id="2603253"/>
    <lineage>
        <taxon>Bacteria</taxon>
        <taxon>Pseudomonadati</taxon>
        <taxon>Bacteroidota</taxon>
        <taxon>Cytophagia</taxon>
        <taxon>Cytophagales</taxon>
        <taxon>Hymenobacteraceae</taxon>
        <taxon>Pontibacter</taxon>
    </lineage>
</organism>
<feature type="non-terminal residue" evidence="2">
    <location>
        <position position="47"/>
    </location>
</feature>